<evidence type="ECO:0000313" key="2">
    <source>
        <dbReference type="Proteomes" id="UP000095472"/>
    </source>
</evidence>
<accession>A0ACD5GT57</accession>
<dbReference type="Proteomes" id="UP000095472">
    <property type="component" value="Chromosome"/>
</dbReference>
<protein>
    <submittedName>
        <fullName evidence="1">Uncharacterized protein</fullName>
    </submittedName>
</protein>
<dbReference type="EMBL" id="CP182909">
    <property type="protein sequence ID" value="XPM63854.1"/>
    <property type="molecule type" value="Genomic_DNA"/>
</dbReference>
<sequence>MRLILYCQGCIPWNYSRFLDYATERIFLQKVGGGYIFVHRLLLEHFAQMPLETTPGTRKG</sequence>
<gene>
    <name evidence="1" type="ORF">BH720_032650</name>
</gene>
<proteinExistence type="predicted"/>
<name>A0ACD5GT57_9CYAN</name>
<keyword evidence="2" id="KW-1185">Reference proteome</keyword>
<evidence type="ECO:0000313" key="1">
    <source>
        <dbReference type="EMBL" id="XPM63854.1"/>
    </source>
</evidence>
<organism evidence="1 2">
    <name type="scientific">Desertifilum tharense IPPAS B-1220</name>
    <dbReference type="NCBI Taxonomy" id="1781255"/>
    <lineage>
        <taxon>Bacteria</taxon>
        <taxon>Bacillati</taxon>
        <taxon>Cyanobacteriota</taxon>
        <taxon>Cyanophyceae</taxon>
        <taxon>Desertifilales</taxon>
        <taxon>Desertifilaceae</taxon>
        <taxon>Desertifilum</taxon>
    </lineage>
</organism>
<reference evidence="1 2" key="1">
    <citation type="journal article" date="2016" name="Genome Announc.">
        <title>Draft Genome Sequence of the Thermotolerant Cyanobacterium Desertifilum sp. IPPAS B-1220.</title>
        <authorList>
            <person name="Mironov K.S."/>
            <person name="Sinetova M.A."/>
            <person name="Bolatkhan K."/>
            <person name="Zayadan B.K."/>
            <person name="Ustinova V.V."/>
            <person name="Kupriyanova E.V."/>
            <person name="Skrypnik A.N."/>
            <person name="Gogoleva N.E."/>
            <person name="Gogolev Y.V."/>
            <person name="Los D.A."/>
        </authorList>
    </citation>
    <scope>NUCLEOTIDE SEQUENCE [LARGE SCALE GENOMIC DNA]</scope>
    <source>
        <strain evidence="1 2">IPPAS B-1220</strain>
    </source>
</reference>